<feature type="binding site" evidence="3">
    <location>
        <position position="65"/>
    </location>
    <ligand>
        <name>[4Fe-4S] cluster</name>
        <dbReference type="ChEBI" id="CHEBI:49883"/>
        <label>2</label>
        <note>4Fe-4S-S-AdoMet</note>
    </ligand>
</feature>
<dbReference type="InterPro" id="IPR003698">
    <property type="entry name" value="Lipoyl_synth"/>
</dbReference>
<dbReference type="SFLD" id="SFLDF00271">
    <property type="entry name" value="lipoyl_synthase"/>
    <property type="match status" value="1"/>
</dbReference>
<comment type="cofactor">
    <cofactor evidence="3">
        <name>[4Fe-4S] cluster</name>
        <dbReference type="ChEBI" id="CHEBI:49883"/>
    </cofactor>
    <text evidence="3">Binds 2 [4Fe-4S] clusters per subunit. One cluster is coordinated with 3 cysteines and an exchangeable S-adenosyl-L-methionine.</text>
</comment>
<keyword evidence="3" id="KW-0408">Iron</keyword>
<dbReference type="SMART" id="SM00729">
    <property type="entry name" value="Elp3"/>
    <property type="match status" value="1"/>
</dbReference>
<dbReference type="NCBIfam" id="TIGR00510">
    <property type="entry name" value="lipA"/>
    <property type="match status" value="1"/>
</dbReference>
<evidence type="ECO:0000256" key="3">
    <source>
        <dbReference type="HAMAP-Rule" id="MF_00206"/>
    </source>
</evidence>
<keyword evidence="3 5" id="KW-0808">Transferase</keyword>
<keyword evidence="3" id="KW-0479">Metal-binding</keyword>
<evidence type="ECO:0000259" key="4">
    <source>
        <dbReference type="PROSITE" id="PS51918"/>
    </source>
</evidence>
<dbReference type="InterPro" id="IPR007197">
    <property type="entry name" value="rSAM"/>
</dbReference>
<sequence>MRLRKPEWIRVKMQGGTVSNKVNSLISDLSLNTVCNEANCPNRMECYERGTATFMILGRNCTRNCTFCNVTREMPDKVNPDEPENVAKAVAKLGLRHAVITSVTRDDLEDQGANQFARVVEEIRKTTPKVTVELLIPDMQGNKELIDIILDSEPNILNHNVETVPELYDEVRPMAIFERSIELLDYVKRTRPEMKTKSGMMLGLGETKEQVIDVFKRLREVDCDMLTLGQYLQPTTAHIPVVEYITPEQFDEYKEIALSMGFKRVASSPLVRSSYYAEDF</sequence>
<dbReference type="RefSeq" id="WP_216554483.1">
    <property type="nucleotide sequence ID" value="NZ_JAHLOH010000010.1"/>
</dbReference>
<feature type="binding site" evidence="3">
    <location>
        <position position="274"/>
    </location>
    <ligand>
        <name>[4Fe-4S] cluster</name>
        <dbReference type="ChEBI" id="CHEBI:49883"/>
        <label>1</label>
    </ligand>
</feature>
<feature type="binding site" evidence="3">
    <location>
        <position position="68"/>
    </location>
    <ligand>
        <name>[4Fe-4S] cluster</name>
        <dbReference type="ChEBI" id="CHEBI:49883"/>
        <label>2</label>
        <note>4Fe-4S-S-AdoMet</note>
    </ligand>
</feature>
<gene>
    <name evidence="3 5" type="primary">lipA</name>
    <name evidence="5" type="ORF">NE686_19830</name>
</gene>
<feature type="binding site" evidence="3">
    <location>
        <position position="35"/>
    </location>
    <ligand>
        <name>[4Fe-4S] cluster</name>
        <dbReference type="ChEBI" id="CHEBI:49883"/>
        <label>1</label>
    </ligand>
</feature>
<keyword evidence="6" id="KW-1185">Reference proteome</keyword>
<evidence type="ECO:0000256" key="2">
    <source>
        <dbReference type="ARBA" id="ARBA00047326"/>
    </source>
</evidence>
<feature type="domain" description="Radical SAM core" evidence="4">
    <location>
        <begin position="47"/>
        <end position="263"/>
    </location>
</feature>
<comment type="catalytic activity">
    <reaction evidence="2 3">
        <text>[[Fe-S] cluster scaffold protein carrying a second [4Fe-4S](2+) cluster] + N(6)-octanoyl-L-lysyl-[protein] + 2 oxidized [2Fe-2S]-[ferredoxin] + 2 S-adenosyl-L-methionine + 4 H(+) = [[Fe-S] cluster scaffold protein] + N(6)-[(R)-dihydrolipoyl]-L-lysyl-[protein] + 4 Fe(3+) + 2 hydrogen sulfide + 2 5'-deoxyadenosine + 2 L-methionine + 2 reduced [2Fe-2S]-[ferredoxin]</text>
        <dbReference type="Rhea" id="RHEA:16585"/>
        <dbReference type="Rhea" id="RHEA-COMP:9928"/>
        <dbReference type="Rhea" id="RHEA-COMP:10000"/>
        <dbReference type="Rhea" id="RHEA-COMP:10001"/>
        <dbReference type="Rhea" id="RHEA-COMP:10475"/>
        <dbReference type="Rhea" id="RHEA-COMP:14568"/>
        <dbReference type="Rhea" id="RHEA-COMP:14569"/>
        <dbReference type="ChEBI" id="CHEBI:15378"/>
        <dbReference type="ChEBI" id="CHEBI:17319"/>
        <dbReference type="ChEBI" id="CHEBI:29034"/>
        <dbReference type="ChEBI" id="CHEBI:29919"/>
        <dbReference type="ChEBI" id="CHEBI:33722"/>
        <dbReference type="ChEBI" id="CHEBI:33737"/>
        <dbReference type="ChEBI" id="CHEBI:33738"/>
        <dbReference type="ChEBI" id="CHEBI:57844"/>
        <dbReference type="ChEBI" id="CHEBI:59789"/>
        <dbReference type="ChEBI" id="CHEBI:78809"/>
        <dbReference type="ChEBI" id="CHEBI:83100"/>
        <dbReference type="EC" id="2.8.1.8"/>
    </reaction>
</comment>
<evidence type="ECO:0000313" key="6">
    <source>
        <dbReference type="Proteomes" id="UP001524478"/>
    </source>
</evidence>
<dbReference type="Proteomes" id="UP001524478">
    <property type="component" value="Unassembled WGS sequence"/>
</dbReference>
<comment type="similarity">
    <text evidence="3">Belongs to the radical SAM superfamily. Lipoyl synthase family.</text>
</comment>
<comment type="function">
    <text evidence="3">Catalyzes the radical-mediated insertion of two sulfur atoms into the C-6 and C-8 positions of the octanoyl moiety bound to the lipoyl domains of lipoate-dependent enzymes, thereby converting the octanoylated domains into lipoylated derivatives.</text>
</comment>
<reference evidence="5 6" key="1">
    <citation type="submission" date="2022-06" db="EMBL/GenBank/DDBJ databases">
        <title>Isolation of gut microbiota from human fecal samples.</title>
        <authorList>
            <person name="Pamer E.G."/>
            <person name="Barat B."/>
            <person name="Waligurski E."/>
            <person name="Medina S."/>
            <person name="Paddock L."/>
            <person name="Mostad J."/>
        </authorList>
    </citation>
    <scope>NUCLEOTIDE SEQUENCE [LARGE SCALE GENOMIC DNA]</scope>
    <source>
        <strain evidence="5 6">DFI.7.95</strain>
    </source>
</reference>
<dbReference type="PANTHER" id="PTHR10949:SF0">
    <property type="entry name" value="LIPOYL SYNTHASE, MITOCHONDRIAL"/>
    <property type="match status" value="1"/>
</dbReference>
<comment type="caution">
    <text evidence="5">The sequence shown here is derived from an EMBL/GenBank/DDBJ whole genome shotgun (WGS) entry which is preliminary data.</text>
</comment>
<protein>
    <recommendedName>
        <fullName evidence="3">Lipoyl synthase</fullName>
        <ecNumber evidence="3">2.8.1.8</ecNumber>
    </recommendedName>
    <alternativeName>
        <fullName evidence="3">Lip-syn</fullName>
        <shortName evidence="3">LS</shortName>
    </alternativeName>
    <alternativeName>
        <fullName evidence="3">Lipoate synthase</fullName>
    </alternativeName>
    <alternativeName>
        <fullName evidence="3">Lipoic acid synthase</fullName>
    </alternativeName>
    <alternativeName>
        <fullName evidence="3">Sulfur insertion protein LipA</fullName>
    </alternativeName>
</protein>
<evidence type="ECO:0000256" key="1">
    <source>
        <dbReference type="ARBA" id="ARBA00022485"/>
    </source>
</evidence>
<keyword evidence="1 3" id="KW-0004">4Fe-4S</keyword>
<dbReference type="EMBL" id="JANGAC010000021">
    <property type="protein sequence ID" value="MCQ4925364.1"/>
    <property type="molecule type" value="Genomic_DNA"/>
</dbReference>
<dbReference type="CDD" id="cd01335">
    <property type="entry name" value="Radical_SAM"/>
    <property type="match status" value="1"/>
</dbReference>
<feature type="binding site" evidence="3">
    <location>
        <position position="40"/>
    </location>
    <ligand>
        <name>[4Fe-4S] cluster</name>
        <dbReference type="ChEBI" id="CHEBI:49883"/>
        <label>1</label>
    </ligand>
</feature>
<dbReference type="PIRSF" id="PIRSF005963">
    <property type="entry name" value="Lipoyl_synth"/>
    <property type="match status" value="1"/>
</dbReference>
<dbReference type="Pfam" id="PF04055">
    <property type="entry name" value="Radical_SAM"/>
    <property type="match status" value="1"/>
</dbReference>
<organism evidence="5 6">
    <name type="scientific">Tissierella carlieri</name>
    <dbReference type="NCBI Taxonomy" id="689904"/>
    <lineage>
        <taxon>Bacteria</taxon>
        <taxon>Bacillati</taxon>
        <taxon>Bacillota</taxon>
        <taxon>Tissierellia</taxon>
        <taxon>Tissierellales</taxon>
        <taxon>Tissierellaceae</taxon>
        <taxon>Tissierella</taxon>
    </lineage>
</organism>
<dbReference type="HAMAP" id="MF_00206">
    <property type="entry name" value="Lipoyl_synth"/>
    <property type="match status" value="1"/>
</dbReference>
<keyword evidence="3" id="KW-0949">S-adenosyl-L-methionine</keyword>
<dbReference type="NCBIfam" id="NF004019">
    <property type="entry name" value="PRK05481.1"/>
    <property type="match status" value="1"/>
</dbReference>
<dbReference type="NCBIfam" id="NF009544">
    <property type="entry name" value="PRK12928.1"/>
    <property type="match status" value="1"/>
</dbReference>
<name>A0ABT1SG39_9FIRM</name>
<feature type="binding site" evidence="3">
    <location>
        <position position="46"/>
    </location>
    <ligand>
        <name>[4Fe-4S] cluster</name>
        <dbReference type="ChEBI" id="CHEBI:49883"/>
        <label>1</label>
    </ligand>
</feature>
<proteinExistence type="inferred from homology"/>
<comment type="pathway">
    <text evidence="3">Protein modification; protein lipoylation via endogenous pathway; protein N(6)-(lipoyl)lysine from octanoyl-[acyl-carrier-protein]: step 2/2.</text>
</comment>
<dbReference type="SFLD" id="SFLDG01058">
    <property type="entry name" value="lipoyl_synthase_like"/>
    <property type="match status" value="1"/>
</dbReference>
<evidence type="ECO:0000313" key="5">
    <source>
        <dbReference type="EMBL" id="MCQ4925364.1"/>
    </source>
</evidence>
<dbReference type="SFLD" id="SFLDS00029">
    <property type="entry name" value="Radical_SAM"/>
    <property type="match status" value="1"/>
</dbReference>
<keyword evidence="3" id="KW-0411">Iron-sulfur</keyword>
<keyword evidence="3" id="KW-0963">Cytoplasm</keyword>
<dbReference type="EC" id="2.8.1.8" evidence="3"/>
<comment type="subcellular location">
    <subcellularLocation>
        <location evidence="3">Cytoplasm</location>
    </subcellularLocation>
</comment>
<dbReference type="GO" id="GO:0016992">
    <property type="term" value="F:lipoate synthase activity"/>
    <property type="evidence" value="ECO:0007669"/>
    <property type="project" value="UniProtKB-EC"/>
</dbReference>
<dbReference type="InterPro" id="IPR006638">
    <property type="entry name" value="Elp3/MiaA/NifB-like_rSAM"/>
</dbReference>
<feature type="binding site" evidence="3">
    <location>
        <position position="61"/>
    </location>
    <ligand>
        <name>[4Fe-4S] cluster</name>
        <dbReference type="ChEBI" id="CHEBI:49883"/>
        <label>2</label>
        <note>4Fe-4S-S-AdoMet</note>
    </ligand>
</feature>
<dbReference type="PANTHER" id="PTHR10949">
    <property type="entry name" value="LIPOYL SYNTHASE"/>
    <property type="match status" value="1"/>
</dbReference>
<accession>A0ABT1SG39</accession>
<dbReference type="PROSITE" id="PS51918">
    <property type="entry name" value="RADICAL_SAM"/>
    <property type="match status" value="1"/>
</dbReference>